<evidence type="ECO:0000313" key="1">
    <source>
        <dbReference type="EMBL" id="MFC7325997.1"/>
    </source>
</evidence>
<name>A0ABD6APH7_9EURY</name>
<proteinExistence type="predicted"/>
<gene>
    <name evidence="1" type="ORF">ACFQMF_15665</name>
</gene>
<evidence type="ECO:0008006" key="3">
    <source>
        <dbReference type="Google" id="ProtNLM"/>
    </source>
</evidence>
<dbReference type="Gene3D" id="1.20.120.580">
    <property type="entry name" value="bsu32300-like"/>
    <property type="match status" value="1"/>
</dbReference>
<keyword evidence="2" id="KW-1185">Reference proteome</keyword>
<dbReference type="RefSeq" id="WP_379792317.1">
    <property type="nucleotide sequence ID" value="NZ_JBHTBL010000025.1"/>
</dbReference>
<comment type="caution">
    <text evidence="1">The sequence shown here is derived from an EMBL/GenBank/DDBJ whole genome shotgun (WGS) entry which is preliminary data.</text>
</comment>
<evidence type="ECO:0000313" key="2">
    <source>
        <dbReference type="Proteomes" id="UP001596545"/>
    </source>
</evidence>
<organism evidence="1 2">
    <name type="scientific">Halorubrum rutilum</name>
    <dbReference type="NCBI Taxonomy" id="1364933"/>
    <lineage>
        <taxon>Archaea</taxon>
        <taxon>Methanobacteriati</taxon>
        <taxon>Methanobacteriota</taxon>
        <taxon>Stenosarchaea group</taxon>
        <taxon>Halobacteria</taxon>
        <taxon>Halobacteriales</taxon>
        <taxon>Haloferacaceae</taxon>
        <taxon>Halorubrum</taxon>
    </lineage>
</organism>
<dbReference type="AlphaFoldDB" id="A0ABD6APH7"/>
<sequence>MSVNYDVNLDILLEIALEESHDEMEVERAFVREMLPLISSQLRGGSADLTYSRTLSGSTIARFRHEALELDRKLSGFFEDLPSYTRENVYIWDYDNSKRYLTPDKLEGVFNHMRSYVLVGKLIPLYNISNELTKIRTAQILSYKVLDSRFGGESGTNWILENEPISAEHRPEFLRKCGIIREELVEDIQQIADFRNTLVHELDEMAELDDPEMLLSKMESCIQTIEELDELVNFPSHVRLYEENDLDDTVGIDIQELKNEIDTNEFEKVSEKVSEKLMREGIRNQGTYIHRMIATELEDDQKLIAMVNEFWNQHLADIDDEKRLVDELAKYAGTYARKFNINLFRRLKPHKSDFQSRFPEKVFSEDFIEIFDEIQEE</sequence>
<dbReference type="EMBL" id="JBHTBL010000025">
    <property type="protein sequence ID" value="MFC7325997.1"/>
    <property type="molecule type" value="Genomic_DNA"/>
</dbReference>
<reference evidence="1 2" key="1">
    <citation type="journal article" date="2019" name="Int. J. Syst. Evol. Microbiol.">
        <title>The Global Catalogue of Microorganisms (GCM) 10K type strain sequencing project: providing services to taxonomists for standard genome sequencing and annotation.</title>
        <authorList>
            <consortium name="The Broad Institute Genomics Platform"/>
            <consortium name="The Broad Institute Genome Sequencing Center for Infectious Disease"/>
            <person name="Wu L."/>
            <person name="Ma J."/>
        </authorList>
    </citation>
    <scope>NUCLEOTIDE SEQUENCE [LARGE SCALE GENOMIC DNA]</scope>
    <source>
        <strain evidence="1 2">CGMCC 1.12554</strain>
    </source>
</reference>
<dbReference type="Proteomes" id="UP001596545">
    <property type="component" value="Unassembled WGS sequence"/>
</dbReference>
<accession>A0ABD6APH7</accession>
<protein>
    <recommendedName>
        <fullName evidence="3">Apea-like HEPN domain-containing protein</fullName>
    </recommendedName>
</protein>
<dbReference type="InterPro" id="IPR037038">
    <property type="entry name" value="HepT-like_sf"/>
</dbReference>